<dbReference type="RefSeq" id="WP_349642282.1">
    <property type="nucleotide sequence ID" value="NZ_CAWVOH010000003.1"/>
</dbReference>
<comment type="subcellular location">
    <subcellularLocation>
        <location evidence="1 7">Cytoplasm</location>
    </subcellularLocation>
</comment>
<dbReference type="PRINTS" id="PR00100">
    <property type="entry name" value="AOTCASE"/>
</dbReference>
<feature type="binding site" evidence="7">
    <location>
        <position position="172"/>
    </location>
    <ligand>
        <name>L-ornithine</name>
        <dbReference type="ChEBI" id="CHEBI:46911"/>
    </ligand>
</feature>
<dbReference type="InterPro" id="IPR036901">
    <property type="entry name" value="Asp/Orn_carbamoylTrfase_sf"/>
</dbReference>
<evidence type="ECO:0000256" key="6">
    <source>
        <dbReference type="ARBA" id="ARBA00048772"/>
    </source>
</evidence>
<dbReference type="Proteomes" id="UP001314241">
    <property type="component" value="Unassembled WGS sequence"/>
</dbReference>
<dbReference type="PANTHER" id="PTHR45753">
    <property type="entry name" value="ORNITHINE CARBAMOYLTRANSFERASE, MITOCHONDRIAL"/>
    <property type="match status" value="1"/>
</dbReference>
<organism evidence="10 11">
    <name type="scientific">Eupransor demetentiae</name>
    <dbReference type="NCBI Taxonomy" id="3109584"/>
    <lineage>
        <taxon>Bacteria</taxon>
        <taxon>Bacillati</taxon>
        <taxon>Bacillota</taxon>
        <taxon>Bacilli</taxon>
        <taxon>Lactobacillales</taxon>
        <taxon>Lactobacillaceae</taxon>
        <taxon>Eupransor</taxon>
    </lineage>
</organism>
<proteinExistence type="inferred from homology"/>
<evidence type="ECO:0000259" key="9">
    <source>
        <dbReference type="Pfam" id="PF02729"/>
    </source>
</evidence>
<evidence type="ECO:0000313" key="10">
    <source>
        <dbReference type="EMBL" id="CAK8054733.1"/>
    </source>
</evidence>
<evidence type="ECO:0000313" key="11">
    <source>
        <dbReference type="Proteomes" id="UP001314241"/>
    </source>
</evidence>
<feature type="binding site" evidence="7">
    <location>
        <begin position="278"/>
        <end position="279"/>
    </location>
    <ligand>
        <name>carbamoyl phosphate</name>
        <dbReference type="ChEBI" id="CHEBI:58228"/>
    </ligand>
</feature>
<dbReference type="InterPro" id="IPR006131">
    <property type="entry name" value="Asp_carbamoyltransf_Asp/Orn-bd"/>
</dbReference>
<feature type="binding site" evidence="7">
    <location>
        <position position="323"/>
    </location>
    <ligand>
        <name>carbamoyl phosphate</name>
        <dbReference type="ChEBI" id="CHEBI:58228"/>
    </ligand>
</feature>
<feature type="binding site" evidence="7">
    <location>
        <begin position="62"/>
        <end position="65"/>
    </location>
    <ligand>
        <name>carbamoyl phosphate</name>
        <dbReference type="ChEBI" id="CHEBI:58228"/>
    </ligand>
</feature>
<dbReference type="EC" id="2.1.3.3" evidence="3 7"/>
<dbReference type="Gene3D" id="3.40.50.1370">
    <property type="entry name" value="Aspartate/ornithine carbamoyltransferase"/>
    <property type="match status" value="2"/>
</dbReference>
<dbReference type="PANTHER" id="PTHR45753:SF1">
    <property type="entry name" value="ORNITHINE CARBAMOYLTRANSFERASE, CATABOLIC"/>
    <property type="match status" value="1"/>
</dbReference>
<evidence type="ECO:0000256" key="5">
    <source>
        <dbReference type="ARBA" id="ARBA00022679"/>
    </source>
</evidence>
<dbReference type="InterPro" id="IPR024904">
    <property type="entry name" value="OTCase_ArgI"/>
</dbReference>
<dbReference type="NCBIfam" id="TIGR00658">
    <property type="entry name" value="orni_carb_tr"/>
    <property type="match status" value="1"/>
</dbReference>
<protein>
    <recommendedName>
        <fullName evidence="3 7">Ornithine carbamoyltransferase</fullName>
        <shortName evidence="7">OTCase</shortName>
        <ecNumber evidence="3 7">2.1.3.3</ecNumber>
    </recommendedName>
</protein>
<dbReference type="GO" id="GO:0004585">
    <property type="term" value="F:ornithine carbamoyltransferase activity"/>
    <property type="evidence" value="ECO:0007669"/>
    <property type="project" value="UniProtKB-EC"/>
</dbReference>
<comment type="similarity">
    <text evidence="2 7">Belongs to the aspartate/ornithine carbamoyltransferase superfamily. OTCase family.</text>
</comment>
<feature type="domain" description="Aspartate/ornithine carbamoyltransferase Asp/Orn-binding" evidence="8">
    <location>
        <begin position="159"/>
        <end position="333"/>
    </location>
</feature>
<reference evidence="10 11" key="1">
    <citation type="submission" date="2024-01" db="EMBL/GenBank/DDBJ databases">
        <authorList>
            <person name="Botero Cardona J."/>
        </authorList>
    </citation>
    <scope>NUCLEOTIDE SEQUENCE [LARGE SCALE GENOMIC DNA]</scope>
    <source>
        <strain evidence="10 11">LMG 33000</strain>
    </source>
</reference>
<comment type="catalytic activity">
    <reaction evidence="6 7">
        <text>carbamoyl phosphate + L-ornithine = L-citrulline + phosphate + H(+)</text>
        <dbReference type="Rhea" id="RHEA:19513"/>
        <dbReference type="ChEBI" id="CHEBI:15378"/>
        <dbReference type="ChEBI" id="CHEBI:43474"/>
        <dbReference type="ChEBI" id="CHEBI:46911"/>
        <dbReference type="ChEBI" id="CHEBI:57743"/>
        <dbReference type="ChEBI" id="CHEBI:58228"/>
        <dbReference type="EC" id="2.1.3.3"/>
    </reaction>
</comment>
<comment type="caution">
    <text evidence="10">The sequence shown here is derived from an EMBL/GenBank/DDBJ whole genome shotgun (WGS) entry which is preliminary data.</text>
</comment>
<sequence>MTKTFFSNQFHGRSLLAESDLTPAELNYLVDYGLHLKAEAQQNIHTPLLAGKNIALLFEKGSTRTRSAFTTAAFELGANPVFLGKDDIHLFYKESLEDTAKVLGRMYDAIEYRGFKQETVEDLAKYSGVPVWNGLTDDWHPTQTIPDLMTIKENFGTFEGIKLTYLGDARNNVAHSLLVGAAMVGLNVAMVAPEDLQPAFGVVELAQQYAEESGAKIEVTEDLAEGLAKANVVTTDVWVSMGEDKWAERIKALLPYQLNQAALEKTGNIDGKLIVLHCLPAFHDLETKVGQKIYAEFGLKELEITDEVFRSKYGRQFDEAENRKHGIKAIMAATLGSQFIPKI</sequence>
<dbReference type="Pfam" id="PF00185">
    <property type="entry name" value="OTCace"/>
    <property type="match status" value="1"/>
</dbReference>
<keyword evidence="5 7" id="KW-0808">Transferase</keyword>
<dbReference type="Pfam" id="PF02729">
    <property type="entry name" value="OTCace_N"/>
    <property type="match status" value="1"/>
</dbReference>
<accession>A0ABM9N675</accession>
<dbReference type="HAMAP" id="MF_01109">
    <property type="entry name" value="OTCase"/>
    <property type="match status" value="1"/>
</dbReference>
<keyword evidence="4 7" id="KW-0963">Cytoplasm</keyword>
<gene>
    <name evidence="10" type="ORF">R54876_GBNLAHCA_01308</name>
</gene>
<evidence type="ECO:0000256" key="4">
    <source>
        <dbReference type="ARBA" id="ARBA00022490"/>
    </source>
</evidence>
<dbReference type="SUPFAM" id="SSF53671">
    <property type="entry name" value="Aspartate/ornithine carbamoyltransferase"/>
    <property type="match status" value="1"/>
</dbReference>
<keyword evidence="11" id="KW-1185">Reference proteome</keyword>
<comment type="caution">
    <text evidence="7">Lacks conserved residue(s) required for the propagation of feature annotation.</text>
</comment>
<feature type="binding site" evidence="7">
    <location>
        <begin position="140"/>
        <end position="143"/>
    </location>
    <ligand>
        <name>carbamoyl phosphate</name>
        <dbReference type="ChEBI" id="CHEBI:58228"/>
    </ligand>
</feature>
<dbReference type="InterPro" id="IPR006132">
    <property type="entry name" value="Asp/Orn_carbamoyltranf_P-bd"/>
</dbReference>
<evidence type="ECO:0000259" key="8">
    <source>
        <dbReference type="Pfam" id="PF00185"/>
    </source>
</evidence>
<evidence type="ECO:0000256" key="2">
    <source>
        <dbReference type="ARBA" id="ARBA00007805"/>
    </source>
</evidence>
<dbReference type="InterPro" id="IPR006130">
    <property type="entry name" value="Asp/Orn_carbamoylTrfase"/>
</dbReference>
<name>A0ABM9N675_9LACO</name>
<dbReference type="PROSITE" id="PS00097">
    <property type="entry name" value="CARBAMOYLTRANSFERASE"/>
    <property type="match status" value="1"/>
</dbReference>
<dbReference type="PRINTS" id="PR00102">
    <property type="entry name" value="OTCASE"/>
</dbReference>
<evidence type="ECO:0000256" key="7">
    <source>
        <dbReference type="HAMAP-Rule" id="MF_01109"/>
    </source>
</evidence>
<evidence type="ECO:0000256" key="1">
    <source>
        <dbReference type="ARBA" id="ARBA00004496"/>
    </source>
</evidence>
<feature type="domain" description="Aspartate/ornithine carbamoyltransferase carbamoyl-P binding" evidence="9">
    <location>
        <begin position="13"/>
        <end position="153"/>
    </location>
</feature>
<dbReference type="EMBL" id="CAWVOH010000003">
    <property type="protein sequence ID" value="CAK8054733.1"/>
    <property type="molecule type" value="Genomic_DNA"/>
</dbReference>
<feature type="binding site" evidence="7">
    <location>
        <position position="236"/>
    </location>
    <ligand>
        <name>L-ornithine</name>
        <dbReference type="ChEBI" id="CHEBI:46911"/>
    </ligand>
</feature>
<dbReference type="InterPro" id="IPR002292">
    <property type="entry name" value="Orn/put_carbamltrans"/>
</dbReference>
<feature type="binding site" evidence="7">
    <location>
        <begin position="240"/>
        <end position="241"/>
    </location>
    <ligand>
        <name>L-ornithine</name>
        <dbReference type="ChEBI" id="CHEBI:46911"/>
    </ligand>
</feature>
<evidence type="ECO:0000256" key="3">
    <source>
        <dbReference type="ARBA" id="ARBA00013007"/>
    </source>
</evidence>
<feature type="binding site" evidence="7">
    <location>
        <position position="113"/>
    </location>
    <ligand>
        <name>carbamoyl phosphate</name>
        <dbReference type="ChEBI" id="CHEBI:58228"/>
    </ligand>
</feature>